<dbReference type="PANTHER" id="PTHR42792:SF2">
    <property type="entry name" value="FLAGELLIN"/>
    <property type="match status" value="1"/>
</dbReference>
<feature type="domain" description="Flagellin N-terminal" evidence="6">
    <location>
        <begin position="17"/>
        <end position="78"/>
    </location>
</feature>
<dbReference type="Proteomes" id="UP000839746">
    <property type="component" value="Unassembled WGS sequence"/>
</dbReference>
<evidence type="ECO:0000256" key="5">
    <source>
        <dbReference type="ARBA" id="ARBA00023143"/>
    </source>
</evidence>
<protein>
    <recommendedName>
        <fullName evidence="6">Flagellin N-terminal domain-containing protein</fullName>
    </recommendedName>
</protein>
<dbReference type="InterPro" id="IPR001029">
    <property type="entry name" value="Flagellin_N"/>
</dbReference>
<comment type="similarity">
    <text evidence="3">Belongs to the bacterial flagellin family.</text>
</comment>
<comment type="subcellular location">
    <subcellularLocation>
        <location evidence="1">Bacterial flagellum</location>
    </subcellularLocation>
    <subcellularLocation>
        <location evidence="2">Secreted</location>
    </subcellularLocation>
</comment>
<dbReference type="PRINTS" id="PR00207">
    <property type="entry name" value="FLAGELLIN"/>
</dbReference>
<comment type="caution">
    <text evidence="7">The sequence shown here is derived from an EMBL/GenBank/DDBJ whole genome shotgun (WGS) entry which is preliminary data.</text>
</comment>
<accession>A0A5Y2S4M4</accession>
<keyword evidence="4" id="KW-0964">Secreted</keyword>
<dbReference type="SUPFAM" id="SSF64518">
    <property type="entry name" value="Phase 1 flagellin"/>
    <property type="match status" value="1"/>
</dbReference>
<dbReference type="GO" id="GO:0005198">
    <property type="term" value="F:structural molecule activity"/>
    <property type="evidence" value="ECO:0007669"/>
    <property type="project" value="InterPro"/>
</dbReference>
<keyword evidence="5" id="KW-0975">Bacterial flagellum</keyword>
<dbReference type="PANTHER" id="PTHR42792">
    <property type="entry name" value="FLAGELLIN"/>
    <property type="match status" value="1"/>
</dbReference>
<dbReference type="GO" id="GO:0005576">
    <property type="term" value="C:extracellular region"/>
    <property type="evidence" value="ECO:0007669"/>
    <property type="project" value="UniProtKB-SubCell"/>
</dbReference>
<name>A0A5Y2S4M4_SALER</name>
<dbReference type="Pfam" id="PF00669">
    <property type="entry name" value="Flagellin_N"/>
    <property type="match status" value="1"/>
</dbReference>
<dbReference type="GO" id="GO:0009288">
    <property type="term" value="C:bacterial-type flagellum"/>
    <property type="evidence" value="ECO:0007669"/>
    <property type="project" value="UniProtKB-SubCell"/>
</dbReference>
<evidence type="ECO:0000256" key="2">
    <source>
        <dbReference type="ARBA" id="ARBA00004613"/>
    </source>
</evidence>
<evidence type="ECO:0000256" key="4">
    <source>
        <dbReference type="ARBA" id="ARBA00022525"/>
    </source>
</evidence>
<reference evidence="7" key="1">
    <citation type="submission" date="2019-07" db="EMBL/GenBank/DDBJ databases">
        <authorList>
            <person name="Ashton P.M."/>
            <person name="Dallman T."/>
            <person name="Nair S."/>
            <person name="De Pinna E."/>
            <person name="Peters T."/>
            <person name="Grant K."/>
        </authorList>
    </citation>
    <scope>NUCLEOTIDE SEQUENCE [LARGE SCALE GENOMIC DNA]</scope>
    <source>
        <strain evidence="7">107213</strain>
    </source>
</reference>
<organism evidence="7">
    <name type="scientific">Salmonella enterica subsp. salamae</name>
    <dbReference type="NCBI Taxonomy" id="59202"/>
    <lineage>
        <taxon>Bacteria</taxon>
        <taxon>Pseudomonadati</taxon>
        <taxon>Pseudomonadota</taxon>
        <taxon>Gammaproteobacteria</taxon>
        <taxon>Enterobacterales</taxon>
        <taxon>Enterobacteriaceae</taxon>
        <taxon>Salmonella</taxon>
    </lineage>
</organism>
<gene>
    <name evidence="7" type="ORF">FNN84_17815</name>
</gene>
<proteinExistence type="inferred from homology"/>
<evidence type="ECO:0000256" key="3">
    <source>
        <dbReference type="ARBA" id="ARBA00005709"/>
    </source>
</evidence>
<dbReference type="Gene3D" id="1.20.1330.10">
    <property type="entry name" value="f41 fragment of flagellin, N-terminal domain"/>
    <property type="match status" value="1"/>
</dbReference>
<dbReference type="InterPro" id="IPR001492">
    <property type="entry name" value="Flagellin"/>
</dbReference>
<dbReference type="EMBL" id="AAILSQ010000018">
    <property type="protein sequence ID" value="ECF6053044.1"/>
    <property type="molecule type" value="Genomic_DNA"/>
</dbReference>
<sequence length="115" mass="12744">MVSALFTRVWPRRQSVRIGELSNNLQSVCELVVQSASSTNFQSELDSILAEITQCLNKIDRVSGQAQFNGMKTLAQDSTLIIKVGANGHETIDIDLKQIKYQALSLDSLNVQKAY</sequence>
<dbReference type="AlphaFoldDB" id="A0A5Y2S4M4"/>
<evidence type="ECO:0000259" key="6">
    <source>
        <dbReference type="Pfam" id="PF00669"/>
    </source>
</evidence>
<evidence type="ECO:0000313" key="7">
    <source>
        <dbReference type="EMBL" id="ECF6053044.1"/>
    </source>
</evidence>
<evidence type="ECO:0000256" key="1">
    <source>
        <dbReference type="ARBA" id="ARBA00004365"/>
    </source>
</evidence>